<comment type="similarity">
    <text evidence="3">Belongs to the PA-phosphatase related phosphoesterase family.</text>
</comment>
<dbReference type="InterPro" id="IPR036938">
    <property type="entry name" value="PAP2/HPO_sf"/>
</dbReference>
<gene>
    <name evidence="11" type="ORF">C4D60_Mb04t25870</name>
</gene>
<evidence type="ECO:0000256" key="3">
    <source>
        <dbReference type="ARBA" id="ARBA00008816"/>
    </source>
</evidence>
<feature type="coiled-coil region" evidence="8">
    <location>
        <begin position="248"/>
        <end position="310"/>
    </location>
</feature>
<evidence type="ECO:0000256" key="6">
    <source>
        <dbReference type="ARBA" id="ARBA00022989"/>
    </source>
</evidence>
<keyword evidence="12" id="KW-1185">Reference proteome</keyword>
<dbReference type="SMART" id="SM00014">
    <property type="entry name" value="acidPPc"/>
    <property type="match status" value="1"/>
</dbReference>
<dbReference type="CDD" id="cd03390">
    <property type="entry name" value="PAP2_containing_1_like"/>
    <property type="match status" value="1"/>
</dbReference>
<evidence type="ECO:0000259" key="10">
    <source>
        <dbReference type="SMART" id="SM00014"/>
    </source>
</evidence>
<evidence type="ECO:0000256" key="5">
    <source>
        <dbReference type="ARBA" id="ARBA00022801"/>
    </source>
</evidence>
<dbReference type="PANTHER" id="PTHR10165">
    <property type="entry name" value="LIPID PHOSPHATE PHOSPHATASE"/>
    <property type="match status" value="1"/>
</dbReference>
<dbReference type="SUPFAM" id="SSF48317">
    <property type="entry name" value="Acid phosphatase/Vanadium-dependent haloperoxidase"/>
    <property type="match status" value="1"/>
</dbReference>
<comment type="caution">
    <text evidence="11">The sequence shown here is derived from an EMBL/GenBank/DDBJ whole genome shotgun (WGS) entry which is preliminary data.</text>
</comment>
<keyword evidence="8" id="KW-0175">Coiled coil</keyword>
<dbReference type="Pfam" id="PF01569">
    <property type="entry name" value="PAP2"/>
    <property type="match status" value="1"/>
</dbReference>
<dbReference type="InterPro" id="IPR043216">
    <property type="entry name" value="PAP-like"/>
</dbReference>
<dbReference type="GO" id="GO:0008195">
    <property type="term" value="F:phosphatidate phosphatase activity"/>
    <property type="evidence" value="ECO:0007669"/>
    <property type="project" value="TreeGrafter"/>
</dbReference>
<dbReference type="Gene3D" id="1.20.144.10">
    <property type="entry name" value="Phosphatidic acid phosphatase type 2/haloperoxidase"/>
    <property type="match status" value="1"/>
</dbReference>
<protein>
    <recommendedName>
        <fullName evidence="10">Phosphatidic acid phosphatase type 2/haloperoxidase domain-containing protein</fullName>
    </recommendedName>
</protein>
<dbReference type="GO" id="GO:0006644">
    <property type="term" value="P:phospholipid metabolic process"/>
    <property type="evidence" value="ECO:0007669"/>
    <property type="project" value="InterPro"/>
</dbReference>
<evidence type="ECO:0000256" key="2">
    <source>
        <dbReference type="ARBA" id="ARBA00005485"/>
    </source>
</evidence>
<dbReference type="InterPro" id="IPR000326">
    <property type="entry name" value="PAP2/HPO"/>
</dbReference>
<evidence type="ECO:0000256" key="4">
    <source>
        <dbReference type="ARBA" id="ARBA00022692"/>
    </source>
</evidence>
<dbReference type="FunFam" id="1.20.144.10:FF:000001">
    <property type="entry name" value="Lipid phosphate phosphatase 2"/>
    <property type="match status" value="1"/>
</dbReference>
<organism evidence="11 12">
    <name type="scientific">Musa balbisiana</name>
    <name type="common">Banana</name>
    <dbReference type="NCBI Taxonomy" id="52838"/>
    <lineage>
        <taxon>Eukaryota</taxon>
        <taxon>Viridiplantae</taxon>
        <taxon>Streptophyta</taxon>
        <taxon>Embryophyta</taxon>
        <taxon>Tracheophyta</taxon>
        <taxon>Spermatophyta</taxon>
        <taxon>Magnoliopsida</taxon>
        <taxon>Liliopsida</taxon>
        <taxon>Zingiberales</taxon>
        <taxon>Musaceae</taxon>
        <taxon>Musa</taxon>
    </lineage>
</organism>
<dbReference type="GO" id="GO:0016020">
    <property type="term" value="C:membrane"/>
    <property type="evidence" value="ECO:0007669"/>
    <property type="project" value="UniProtKB-SubCell"/>
</dbReference>
<keyword evidence="7 9" id="KW-0472">Membrane</keyword>
<evidence type="ECO:0000313" key="12">
    <source>
        <dbReference type="Proteomes" id="UP000317650"/>
    </source>
</evidence>
<dbReference type="PANTHER" id="PTHR10165:SF35">
    <property type="entry name" value="RE23632P"/>
    <property type="match status" value="1"/>
</dbReference>
<feature type="transmembrane region" description="Helical" evidence="9">
    <location>
        <begin position="619"/>
        <end position="638"/>
    </location>
</feature>
<reference evidence="11 12" key="1">
    <citation type="journal article" date="2019" name="Nat. Plants">
        <title>Genome sequencing of Musa balbisiana reveals subgenome evolution and function divergence in polyploid bananas.</title>
        <authorList>
            <person name="Yao X."/>
        </authorList>
    </citation>
    <scope>NUCLEOTIDE SEQUENCE [LARGE SCALE GENOMIC DNA]</scope>
    <source>
        <strain evidence="12">cv. DH-PKW</strain>
        <tissue evidence="11">Leaves</tissue>
    </source>
</reference>
<dbReference type="GO" id="GO:0046839">
    <property type="term" value="P:phospholipid dephosphorylation"/>
    <property type="evidence" value="ECO:0007669"/>
    <property type="project" value="TreeGrafter"/>
</dbReference>
<sequence>MKQAKDHESMVQELEKVKLELSQLKLDVASASEAKADAEKEATASALRAVCVLHSVEELRKQIDESDEEHALVELARIEAEREHREIEARRVAEAAEFANRVDAARKTFDDLNQETIHHEELQMKLNITQSSISLLQTELESVRAKDKKKKKEEQESSWRSSSLEAAKAELLAAKEELDSVKEGGFKSMNSMDLIRKELDRIAQETRQLEKLEKKAESSVLRLDSNLLKAKTKLEAMAVAEERATTMASKLSTTLNQLKAETEAAQKETQLIGQEAIGVRSQIANTDSEISSAEEKLQAVVQELRAAKASEATAFKKLKSVTKQTTTRVRASLTQCSASIPISETEHEYLVSNAAAAQVVSSKKVAAAQAWTEALTDRERNMRVKAELIEKELRELKAVEVRELHETQRSVFARRSLEEDLNRLMKQIEEEDEQLSEEKPRKAVMPRSRSIKIRRIPSSPAAPRQVRSPLIVIKKRTKVMPNLLIAILLPFAIIIGIYFKRRNVYDLHNAILGLLFSVLITGVITDAIKDAVGRPRPDFFWRCFPDGNDIYNNVTTEVICHGEKGVIKEGHKSFPSGHSSWIIGTEDFYHPCAGSFAGLGFLAWYLAGKIQAFDRRGHVAKLCIVFLPLLCASLVAISRVDDYWHHWQDVFAGGFLGLLVSSFCYLQFFPPPYDLDGWLPHASLHAMADTRNEVQLQSTTNSLQSRPSVIDTVYVASEGQNGIHMRDTSAIIDSMEAGWRH</sequence>
<evidence type="ECO:0000256" key="8">
    <source>
        <dbReference type="SAM" id="Coils"/>
    </source>
</evidence>
<evidence type="ECO:0000256" key="7">
    <source>
        <dbReference type="ARBA" id="ARBA00023136"/>
    </source>
</evidence>
<evidence type="ECO:0000256" key="9">
    <source>
        <dbReference type="SAM" id="Phobius"/>
    </source>
</evidence>
<feature type="domain" description="Phosphatidic acid phosphatase type 2/haloperoxidase" evidence="10">
    <location>
        <begin position="509"/>
        <end position="665"/>
    </location>
</feature>
<feature type="coiled-coil region" evidence="8">
    <location>
        <begin position="379"/>
        <end position="438"/>
    </location>
</feature>
<comment type="subcellular location">
    <subcellularLocation>
        <location evidence="1">Membrane</location>
        <topology evidence="1">Multi-pass membrane protein</topology>
    </subcellularLocation>
</comment>
<dbReference type="Pfam" id="PF05701">
    <property type="entry name" value="WEMBL"/>
    <property type="match status" value="1"/>
</dbReference>
<dbReference type="EMBL" id="PYDT01000001">
    <property type="protein sequence ID" value="THU73722.1"/>
    <property type="molecule type" value="Genomic_DNA"/>
</dbReference>
<feature type="transmembrane region" description="Helical" evidence="9">
    <location>
        <begin position="511"/>
        <end position="528"/>
    </location>
</feature>
<evidence type="ECO:0000256" key="1">
    <source>
        <dbReference type="ARBA" id="ARBA00004141"/>
    </source>
</evidence>
<accession>A0A4S8KEP2</accession>
<name>A0A4S8KEP2_MUSBA</name>
<evidence type="ECO:0000313" key="11">
    <source>
        <dbReference type="EMBL" id="THU73722.1"/>
    </source>
</evidence>
<proteinExistence type="inferred from homology"/>
<keyword evidence="6 9" id="KW-1133">Transmembrane helix</keyword>
<dbReference type="Proteomes" id="UP000317650">
    <property type="component" value="Chromosome 4"/>
</dbReference>
<feature type="transmembrane region" description="Helical" evidence="9">
    <location>
        <begin position="588"/>
        <end position="607"/>
    </location>
</feature>
<feature type="transmembrane region" description="Helical" evidence="9">
    <location>
        <begin position="650"/>
        <end position="669"/>
    </location>
</feature>
<keyword evidence="5" id="KW-0378">Hydrolase</keyword>
<comment type="similarity">
    <text evidence="2">Belongs to the WEB family.</text>
</comment>
<dbReference type="InterPro" id="IPR008545">
    <property type="entry name" value="Web"/>
</dbReference>
<feature type="transmembrane region" description="Helical" evidence="9">
    <location>
        <begin position="479"/>
        <end position="499"/>
    </location>
</feature>
<dbReference type="AlphaFoldDB" id="A0A4S8KEP2"/>
<feature type="coiled-coil region" evidence="8">
    <location>
        <begin position="4"/>
        <end position="222"/>
    </location>
</feature>
<keyword evidence="4 9" id="KW-0812">Transmembrane</keyword>
<dbReference type="STRING" id="52838.A0A4S8KEP2"/>